<comment type="caution">
    <text evidence="1">The sequence shown here is derived from an EMBL/GenBank/DDBJ whole genome shotgun (WGS) entry which is preliminary data.</text>
</comment>
<dbReference type="Proteomes" id="UP000188605">
    <property type="component" value="Unassembled WGS sequence"/>
</dbReference>
<evidence type="ECO:0000313" key="1">
    <source>
        <dbReference type="EMBL" id="ONI39452.1"/>
    </source>
</evidence>
<keyword evidence="2" id="KW-1185">Reference proteome</keyword>
<protein>
    <submittedName>
        <fullName evidence="1">Uncharacterized protein</fullName>
    </submittedName>
</protein>
<reference evidence="1" key="1">
    <citation type="submission" date="2016-08" db="EMBL/GenBank/DDBJ databases">
        <authorList>
            <person name="Ngugi D.K."/>
            <person name="Miyake S."/>
            <person name="Stingl U."/>
        </authorList>
    </citation>
    <scope>NUCLEOTIDE SEQUENCE</scope>
    <source>
        <strain evidence="1">SCG-B11WGA-EpuloA1</strain>
    </source>
</reference>
<gene>
    <name evidence="1" type="ORF">AN396_08595</name>
</gene>
<proteinExistence type="predicted"/>
<sequence>MTKDYLKDLIRIDTQNYKSNETELVNYISKFCDNNNIRYEIFYKDENRKNIIISLGPETDQNLIVVGHMDVVVANPEDWELHPFEGKEKDGYLYGRGAVDMKYVIASSLSIIEELKRQEDTLERGINFVFTSDEENGSEYGMEYLITQDRAKKILSNKKALNEGGGFSFVFKDKLYYLYETGQKTVARVKVSIKKNEKSNPFFPDLENEATLVKVIRKVEAIKFDVDLPYTTKKLLAELTGDSDINSNNLLEKLSVIGDKGIVGLLRAMSENYQTASMIKGGNRNKHLGKTVGAEAIFDVRLLPNITEECLAEKLKETLRDLPVEIEIMSFMAGFEAEVDENFVGLLERALKDKNPRIEALLPFITPGSNDGKFLKELNTTVYGFAPLCEKDYFVDVLKGIHSINERILVESIEFNKEVMQDIIVAYCRRRYE</sequence>
<name>A0ACC8XAS9_9FIRM</name>
<dbReference type="EMBL" id="LJDB01000064">
    <property type="protein sequence ID" value="ONI39452.1"/>
    <property type="molecule type" value="Genomic_DNA"/>
</dbReference>
<evidence type="ECO:0000313" key="2">
    <source>
        <dbReference type="Proteomes" id="UP000188605"/>
    </source>
</evidence>
<accession>A0ACC8XAS9</accession>
<organism evidence="1 2">
    <name type="scientific">Candidatus Epulonipiscium fishelsonii</name>
    <dbReference type="NCBI Taxonomy" id="77094"/>
    <lineage>
        <taxon>Bacteria</taxon>
        <taxon>Bacillati</taxon>
        <taxon>Bacillota</taxon>
        <taxon>Clostridia</taxon>
        <taxon>Lachnospirales</taxon>
        <taxon>Lachnospiraceae</taxon>
        <taxon>Candidatus Epulonipiscium</taxon>
    </lineage>
</organism>